<keyword evidence="3" id="KW-1185">Reference proteome</keyword>
<comment type="caution">
    <text evidence="2">The sequence shown here is derived from an EMBL/GenBank/DDBJ whole genome shotgun (WGS) entry which is preliminary data.</text>
</comment>
<name>A0A326UL12_THEHA</name>
<proteinExistence type="predicted"/>
<dbReference type="GO" id="GO:0016887">
    <property type="term" value="F:ATP hydrolysis activity"/>
    <property type="evidence" value="ECO:0007669"/>
    <property type="project" value="InterPro"/>
</dbReference>
<accession>A0A326UL12</accession>
<protein>
    <submittedName>
        <fullName evidence="2">IstB-like ATP binding protein</fullName>
    </submittedName>
</protein>
<dbReference type="InterPro" id="IPR003959">
    <property type="entry name" value="ATPase_AAA_core"/>
</dbReference>
<dbReference type="EMBL" id="QKUF01000008">
    <property type="protein sequence ID" value="PZW29587.1"/>
    <property type="molecule type" value="Genomic_DNA"/>
</dbReference>
<dbReference type="GO" id="GO:0005524">
    <property type="term" value="F:ATP binding"/>
    <property type="evidence" value="ECO:0007669"/>
    <property type="project" value="InterPro"/>
</dbReference>
<feature type="domain" description="ATPase AAA-type core" evidence="1">
    <location>
        <begin position="187"/>
        <end position="251"/>
    </location>
</feature>
<dbReference type="Gene3D" id="3.40.50.300">
    <property type="entry name" value="P-loop containing nucleotide triphosphate hydrolases"/>
    <property type="match status" value="1"/>
</dbReference>
<dbReference type="InterPro" id="IPR027417">
    <property type="entry name" value="P-loop_NTPase"/>
</dbReference>
<dbReference type="Pfam" id="PF00004">
    <property type="entry name" value="AAA"/>
    <property type="match status" value="1"/>
</dbReference>
<dbReference type="Proteomes" id="UP000248806">
    <property type="component" value="Unassembled WGS sequence"/>
</dbReference>
<dbReference type="AlphaFoldDB" id="A0A326UL12"/>
<evidence type="ECO:0000259" key="1">
    <source>
        <dbReference type="Pfam" id="PF00004"/>
    </source>
</evidence>
<organism evidence="2 3">
    <name type="scientific">Thermosporothrix hazakensis</name>
    <dbReference type="NCBI Taxonomy" id="644383"/>
    <lineage>
        <taxon>Bacteria</taxon>
        <taxon>Bacillati</taxon>
        <taxon>Chloroflexota</taxon>
        <taxon>Ktedonobacteria</taxon>
        <taxon>Ktedonobacterales</taxon>
        <taxon>Thermosporotrichaceae</taxon>
        <taxon>Thermosporothrix</taxon>
    </lineage>
</organism>
<dbReference type="RefSeq" id="WP_111323083.1">
    <property type="nucleotide sequence ID" value="NZ_BIFX01000001.1"/>
</dbReference>
<evidence type="ECO:0000313" key="3">
    <source>
        <dbReference type="Proteomes" id="UP000248806"/>
    </source>
</evidence>
<reference evidence="2 3" key="1">
    <citation type="submission" date="2018-06" db="EMBL/GenBank/DDBJ databases">
        <title>Genomic Encyclopedia of Archaeal and Bacterial Type Strains, Phase II (KMG-II): from individual species to whole genera.</title>
        <authorList>
            <person name="Goeker M."/>
        </authorList>
    </citation>
    <scope>NUCLEOTIDE SEQUENCE [LARGE SCALE GENOMIC DNA]</scope>
    <source>
        <strain evidence="2 3">ATCC BAA-1881</strain>
    </source>
</reference>
<dbReference type="OrthoDB" id="61127at2"/>
<gene>
    <name evidence="2" type="ORF">EI42_02883</name>
</gene>
<dbReference type="CDD" id="cd00009">
    <property type="entry name" value="AAA"/>
    <property type="match status" value="1"/>
</dbReference>
<dbReference type="SUPFAM" id="SSF52540">
    <property type="entry name" value="P-loop containing nucleoside triphosphate hydrolases"/>
    <property type="match status" value="1"/>
</dbReference>
<sequence>MDFSRLNPQKMRLRHDAGERSEAIARQIRAIPESLRSPIQRQMLLQHERGECIGCTRQGRPQNADGYETPLVYEASGYAAPPEYCDCEAGKQYERFIQRERERYERSSRLERYKHACHVLGLPASKAGLSDQRYTLDEWPVEQKKAGKPVEDQESGTVTARSTILNLTRSFALHRCAFWAEPTKFGLCLCGLPGVGKTTLIRSLEPIFNEQGYHMLTVYAPDLLVLLEKPDRAEQIMTVLKKTEILFLDDVGDPGIAKAAPEWVRRIYARIFDERYRYQRLTLLTSNLNEERLELQMGPYVFSRLRGLCAFFTVPGIDMR</sequence>
<evidence type="ECO:0000313" key="2">
    <source>
        <dbReference type="EMBL" id="PZW29587.1"/>
    </source>
</evidence>